<sequence length="378" mass="43159">MIIGNYIKHLLLLTVTLPMMALGLVAQPDLNNKINIDGTIIYQDAVNPQVYYYAPGKLNQVTGENGKPAFKFLQMRYTGTKATVDQGAQRFNSIIKIKVSFESPTIGKMEEITRKLATNNEVVRLKALPLQKIEAMLVYATIGEAESDNNVLTGGFFGNETEDQSAIWQERIYTLRLDKYSAQAFQQAFEGGKSLLSFDYAYYANGIYKDDQSISVEGDPVLVREMRERFSSLDDSSNQKVDSKMILADAFQILIDPDRYPDLIEKVDINQLIPPDYAAVDVYCYDFHNKLRDDLHAKKIEFKAVGVGRHEVISKVIFRERSQDIYAQHIRFKHSVKMEQPLQYRITEVKKDGDIRVSDWIIKENWSQIVDVTSTKPN</sequence>
<keyword evidence="2" id="KW-1185">Reference proteome</keyword>
<name>A0ABT8LJT1_9BACT</name>
<dbReference type="EMBL" id="JAUJEB010000012">
    <property type="protein sequence ID" value="MDN5216980.1"/>
    <property type="molecule type" value="Genomic_DNA"/>
</dbReference>
<dbReference type="RefSeq" id="WP_346762318.1">
    <property type="nucleotide sequence ID" value="NZ_JAUJEB010000012.1"/>
</dbReference>
<proteinExistence type="predicted"/>
<protein>
    <submittedName>
        <fullName evidence="1">Uncharacterized protein</fullName>
    </submittedName>
</protein>
<dbReference type="Proteomes" id="UP001172083">
    <property type="component" value="Unassembled WGS sequence"/>
</dbReference>
<comment type="caution">
    <text evidence="1">The sequence shown here is derived from an EMBL/GenBank/DDBJ whole genome shotgun (WGS) entry which is preliminary data.</text>
</comment>
<accession>A0ABT8LJT1</accession>
<gene>
    <name evidence="1" type="ORF">QQ020_33225</name>
</gene>
<reference evidence="1" key="1">
    <citation type="submission" date="2023-06" db="EMBL/GenBank/DDBJ databases">
        <title>Genomic of Agaribacillus aureum.</title>
        <authorList>
            <person name="Wang G."/>
        </authorList>
    </citation>
    <scope>NUCLEOTIDE SEQUENCE</scope>
    <source>
        <strain evidence="1">BMA12</strain>
    </source>
</reference>
<evidence type="ECO:0000313" key="1">
    <source>
        <dbReference type="EMBL" id="MDN5216980.1"/>
    </source>
</evidence>
<evidence type="ECO:0000313" key="2">
    <source>
        <dbReference type="Proteomes" id="UP001172083"/>
    </source>
</evidence>
<organism evidence="1 2">
    <name type="scientific">Agaribacillus aureus</name>
    <dbReference type="NCBI Taxonomy" id="3051825"/>
    <lineage>
        <taxon>Bacteria</taxon>
        <taxon>Pseudomonadati</taxon>
        <taxon>Bacteroidota</taxon>
        <taxon>Cytophagia</taxon>
        <taxon>Cytophagales</taxon>
        <taxon>Splendidivirgaceae</taxon>
        <taxon>Agaribacillus</taxon>
    </lineage>
</organism>